<dbReference type="Proteomes" id="UP001634394">
    <property type="component" value="Unassembled WGS sequence"/>
</dbReference>
<evidence type="ECO:0000313" key="2">
    <source>
        <dbReference type="Proteomes" id="UP001634394"/>
    </source>
</evidence>
<comment type="caution">
    <text evidence="1">The sequence shown here is derived from an EMBL/GenBank/DDBJ whole genome shotgun (WGS) entry which is preliminary data.</text>
</comment>
<dbReference type="EMBL" id="JBJQND010000011">
    <property type="protein sequence ID" value="KAL3861048.1"/>
    <property type="molecule type" value="Genomic_DNA"/>
</dbReference>
<organism evidence="1 2">
    <name type="scientific">Sinanodonta woodiana</name>
    <name type="common">Chinese pond mussel</name>
    <name type="synonym">Anodonta woodiana</name>
    <dbReference type="NCBI Taxonomy" id="1069815"/>
    <lineage>
        <taxon>Eukaryota</taxon>
        <taxon>Metazoa</taxon>
        <taxon>Spiralia</taxon>
        <taxon>Lophotrochozoa</taxon>
        <taxon>Mollusca</taxon>
        <taxon>Bivalvia</taxon>
        <taxon>Autobranchia</taxon>
        <taxon>Heteroconchia</taxon>
        <taxon>Palaeoheterodonta</taxon>
        <taxon>Unionida</taxon>
        <taxon>Unionoidea</taxon>
        <taxon>Unionidae</taxon>
        <taxon>Unioninae</taxon>
        <taxon>Sinanodonta</taxon>
    </lineage>
</organism>
<name>A0ABD3VJ27_SINWO</name>
<proteinExistence type="predicted"/>
<evidence type="ECO:0000313" key="1">
    <source>
        <dbReference type="EMBL" id="KAL3861048.1"/>
    </source>
</evidence>
<keyword evidence="2" id="KW-1185">Reference proteome</keyword>
<dbReference type="AlphaFoldDB" id="A0ABD3VJ27"/>
<sequence>MSGNVHRDINICLVRRTQHLRSAYKFKCRYCDPFNDFEELLGDLTKKEYAFPCDALLTALSCLFFNSVRYIIDGNSIKKLVSSATSRQPFRTLHITSTTMRNARALDDDCE</sequence>
<reference evidence="1 2" key="1">
    <citation type="submission" date="2024-11" db="EMBL/GenBank/DDBJ databases">
        <title>Chromosome-level genome assembly of the freshwater bivalve Anodonta woodiana.</title>
        <authorList>
            <person name="Chen X."/>
        </authorList>
    </citation>
    <scope>NUCLEOTIDE SEQUENCE [LARGE SCALE GENOMIC DNA]</scope>
    <source>
        <strain evidence="1">MN2024</strain>
        <tissue evidence="1">Gills</tissue>
    </source>
</reference>
<accession>A0ABD3VJ27</accession>
<gene>
    <name evidence="1" type="ORF">ACJMK2_007139</name>
</gene>
<protein>
    <submittedName>
        <fullName evidence="1">Uncharacterized protein</fullName>
    </submittedName>
</protein>